<keyword evidence="2" id="KW-0472">Membrane</keyword>
<protein>
    <recommendedName>
        <fullName evidence="5">Mitochondrial import inner membrane translocase subunit Tim21</fullName>
    </recommendedName>
</protein>
<feature type="compositionally biased region" description="Basic and acidic residues" evidence="1">
    <location>
        <begin position="246"/>
        <end position="259"/>
    </location>
</feature>
<dbReference type="Proteomes" id="UP000076078">
    <property type="component" value="Unassembled WGS sequence"/>
</dbReference>
<feature type="compositionally biased region" description="Low complexity" evidence="1">
    <location>
        <begin position="125"/>
        <end position="144"/>
    </location>
</feature>
<feature type="compositionally biased region" description="Low complexity" evidence="1">
    <location>
        <begin position="107"/>
        <end position="117"/>
    </location>
</feature>
<feature type="region of interest" description="Disordered" evidence="1">
    <location>
        <begin position="244"/>
        <end position="272"/>
    </location>
</feature>
<accession>A0A151Z2M2</accession>
<dbReference type="OMA" id="EDNTQPK"/>
<keyword evidence="2" id="KW-0812">Transmembrane</keyword>
<evidence type="ECO:0000313" key="3">
    <source>
        <dbReference type="EMBL" id="KYQ88200.1"/>
    </source>
</evidence>
<feature type="compositionally biased region" description="Basic and acidic residues" evidence="1">
    <location>
        <begin position="94"/>
        <end position="106"/>
    </location>
</feature>
<keyword evidence="2" id="KW-1133">Transmembrane helix</keyword>
<gene>
    <name evidence="3" type="ORF">DLAC_10886</name>
</gene>
<sequence length="335" mass="38720">MITRSNNIFKLTQRLLAPQNKYITTNHSKSIYSIFKNQSIYDGQSISILNLTKRFYNSNTQNTTTPQPSPTPEQPKQDEQKLEETQSKNAPEVTKTEDVNNNKDLNENNSSTTISNTPTGEQPKTETNIENITTDNNNKNNNNNQEKEKTFKEKLISRLKWGSILTVVVGSIGFLFYESHLRTTLPYRRTMDYVLNHREIRKKFGGTVQANKWYKCFERPIKGYVTNKEGGMASYATLSIPIMRPTQKDQERKEKEKKAITSANKEEEEDNLLPEDKEVEGFDGGAQWGYIDVIMTKKTANFFDWQFETLTVHTDDGTEFKLLDNRIQMPTSRRD</sequence>
<evidence type="ECO:0008006" key="5">
    <source>
        <dbReference type="Google" id="ProtNLM"/>
    </source>
</evidence>
<dbReference type="EMBL" id="LODT01000051">
    <property type="protein sequence ID" value="KYQ88200.1"/>
    <property type="molecule type" value="Genomic_DNA"/>
</dbReference>
<evidence type="ECO:0000256" key="1">
    <source>
        <dbReference type="SAM" id="MobiDB-lite"/>
    </source>
</evidence>
<feature type="transmembrane region" description="Helical" evidence="2">
    <location>
        <begin position="159"/>
        <end position="177"/>
    </location>
</feature>
<name>A0A151Z2M2_TIELA</name>
<feature type="compositionally biased region" description="Basic and acidic residues" evidence="1">
    <location>
        <begin position="75"/>
        <end position="86"/>
    </location>
</feature>
<dbReference type="OrthoDB" id="20419at2759"/>
<organism evidence="3 4">
    <name type="scientific">Tieghemostelium lacteum</name>
    <name type="common">Slime mold</name>
    <name type="synonym">Dictyostelium lacteum</name>
    <dbReference type="NCBI Taxonomy" id="361077"/>
    <lineage>
        <taxon>Eukaryota</taxon>
        <taxon>Amoebozoa</taxon>
        <taxon>Evosea</taxon>
        <taxon>Eumycetozoa</taxon>
        <taxon>Dictyostelia</taxon>
        <taxon>Dictyosteliales</taxon>
        <taxon>Raperosteliaceae</taxon>
        <taxon>Tieghemostelium</taxon>
    </lineage>
</organism>
<proteinExistence type="predicted"/>
<reference evidence="3 4" key="1">
    <citation type="submission" date="2015-12" db="EMBL/GenBank/DDBJ databases">
        <title>Dictyostelia acquired genes for synthesis and detection of signals that induce cell-type specialization by lateral gene transfer from prokaryotes.</title>
        <authorList>
            <person name="Gloeckner G."/>
            <person name="Schaap P."/>
        </authorList>
    </citation>
    <scope>NUCLEOTIDE SEQUENCE [LARGE SCALE GENOMIC DNA]</scope>
    <source>
        <strain evidence="3 4">TK</strain>
    </source>
</reference>
<dbReference type="AlphaFoldDB" id="A0A151Z2M2"/>
<comment type="caution">
    <text evidence="3">The sequence shown here is derived from an EMBL/GenBank/DDBJ whole genome shotgun (WGS) entry which is preliminary data.</text>
</comment>
<keyword evidence="4" id="KW-1185">Reference proteome</keyword>
<feature type="region of interest" description="Disordered" evidence="1">
    <location>
        <begin position="58"/>
        <end position="145"/>
    </location>
</feature>
<evidence type="ECO:0000256" key="2">
    <source>
        <dbReference type="SAM" id="Phobius"/>
    </source>
</evidence>
<evidence type="ECO:0000313" key="4">
    <source>
        <dbReference type="Proteomes" id="UP000076078"/>
    </source>
</evidence>
<dbReference type="InParanoid" id="A0A151Z2M2"/>